<proteinExistence type="inferred from homology"/>
<dbReference type="Proteomes" id="UP000187283">
    <property type="component" value="Unassembled WGS sequence"/>
</dbReference>
<dbReference type="AlphaFoldDB" id="A0A1R1WYU4"/>
<evidence type="ECO:0000256" key="2">
    <source>
        <dbReference type="ARBA" id="ARBA00022705"/>
    </source>
</evidence>
<evidence type="ECO:0000313" key="6">
    <source>
        <dbReference type="Proteomes" id="UP000187283"/>
    </source>
</evidence>
<dbReference type="GO" id="GO:0003677">
    <property type="term" value="F:DNA binding"/>
    <property type="evidence" value="ECO:0007669"/>
    <property type="project" value="InterPro"/>
</dbReference>
<dbReference type="Pfam" id="PF18018">
    <property type="entry name" value="DNA_pol_D_N"/>
    <property type="match status" value="1"/>
</dbReference>
<feature type="domain" description="DNA polymerase delta subunit OB-fold" evidence="4">
    <location>
        <begin position="31"/>
        <end position="164"/>
    </location>
</feature>
<feature type="domain" description="DNA polymerase alpha/delta/epsilon subunit B" evidence="3">
    <location>
        <begin position="204"/>
        <end position="439"/>
    </location>
</feature>
<dbReference type="Pfam" id="PF04042">
    <property type="entry name" value="DNA_pol_E_B"/>
    <property type="match status" value="1"/>
</dbReference>
<dbReference type="STRING" id="133412.A0A1R1WYU4"/>
<dbReference type="Gene3D" id="2.40.50.430">
    <property type="match status" value="1"/>
</dbReference>
<comment type="caution">
    <text evidence="5">The sequence shown here is derived from an EMBL/GenBank/DDBJ whole genome shotgun (WGS) entry which is preliminary data.</text>
</comment>
<comment type="similarity">
    <text evidence="1">Belongs to the DNA polymerase delta/II small subunit family.</text>
</comment>
<dbReference type="PANTHER" id="PTHR10416:SF0">
    <property type="entry name" value="DNA POLYMERASE DELTA SUBUNIT 2"/>
    <property type="match status" value="1"/>
</dbReference>
<dbReference type="GO" id="GO:0006271">
    <property type="term" value="P:DNA strand elongation involved in DNA replication"/>
    <property type="evidence" value="ECO:0007669"/>
    <property type="project" value="TreeGrafter"/>
</dbReference>
<dbReference type="InterPro" id="IPR007185">
    <property type="entry name" value="DNA_pol_a/d/e_bsu"/>
</dbReference>
<dbReference type="GO" id="GO:0043625">
    <property type="term" value="C:delta DNA polymerase complex"/>
    <property type="evidence" value="ECO:0007669"/>
    <property type="project" value="TreeGrafter"/>
</dbReference>
<dbReference type="InterPro" id="IPR024826">
    <property type="entry name" value="DNA_pol_delta/II_ssu"/>
</dbReference>
<dbReference type="OrthoDB" id="3763at2759"/>
<dbReference type="Gene3D" id="3.60.21.50">
    <property type="match status" value="1"/>
</dbReference>
<evidence type="ECO:0000313" key="5">
    <source>
        <dbReference type="EMBL" id="OMJ07548.1"/>
    </source>
</evidence>
<name>A0A1R1WYU4_9FUNG</name>
<reference evidence="5 6" key="1">
    <citation type="submission" date="2017-01" db="EMBL/GenBank/DDBJ databases">
        <authorList>
            <person name="Mah S.A."/>
            <person name="Swanson W.J."/>
            <person name="Moy G.W."/>
            <person name="Vacquier V.D."/>
        </authorList>
    </citation>
    <scope>NUCLEOTIDE SEQUENCE [LARGE SCALE GENOMIC DNA]</scope>
    <source>
        <strain evidence="5 6">GSMNP</strain>
    </source>
</reference>
<gene>
    <name evidence="5" type="ORF">AYI70_g12095</name>
</gene>
<dbReference type="PANTHER" id="PTHR10416">
    <property type="entry name" value="DNA POLYMERASE DELTA SUBUNIT 2"/>
    <property type="match status" value="1"/>
</dbReference>
<evidence type="ECO:0000256" key="1">
    <source>
        <dbReference type="ARBA" id="ARBA00006035"/>
    </source>
</evidence>
<accession>A0A1R1WYU4</accession>
<sequence>MTKSEMRNRAESVLNNNTNLFKTKPETYQQQFSGIYRKRLQTLWPVLAKAAGTKWISSNNKLSIIDKISNVIEYQDSVIIGTVFLDQKNKPSILEELSKSQWEDDKPLPKNYCSDSQLYFLEDESGRIQISLGDLSNKYVIVTGMIIAVLGAVGDDGIFIATDISYSGLSVQRKKLEFKQETFEKDNNSGFDLSSDNISENKLVAIVSGLEINNRSSEFEFKRQLLADFICGQLGSSSVPSSRISNLIIAGNSINSFPQDLGLHYQEESDDFDHIYEKMVLLGLEKTNDAKFQETLTESKSEFEILDEYLSQLTNCLDVILMPGESDPTSSILPQQQISVDIMLPKTHSMNSLHSTTNPAMFDIDNVSFLGSSGQNVQDISRCLVDHNLIDIAYSTLSSRLFAPTSPDTIPCYPSQTHDPLILTECPNVYFIGNMPYFDSRVVVSEDGEKSVLIVLVPKFSATGELVLFDLQSKSVQLVQF</sequence>
<organism evidence="5 6">
    <name type="scientific">Smittium culicis</name>
    <dbReference type="NCBI Taxonomy" id="133412"/>
    <lineage>
        <taxon>Eukaryota</taxon>
        <taxon>Fungi</taxon>
        <taxon>Fungi incertae sedis</taxon>
        <taxon>Zoopagomycota</taxon>
        <taxon>Kickxellomycotina</taxon>
        <taxon>Harpellomycetes</taxon>
        <taxon>Harpellales</taxon>
        <taxon>Legeriomycetaceae</taxon>
        <taxon>Smittium</taxon>
    </lineage>
</organism>
<dbReference type="EMBL" id="LSSN01006028">
    <property type="protein sequence ID" value="OMJ07548.1"/>
    <property type="molecule type" value="Genomic_DNA"/>
</dbReference>
<evidence type="ECO:0000259" key="4">
    <source>
        <dbReference type="Pfam" id="PF18018"/>
    </source>
</evidence>
<evidence type="ECO:0000259" key="3">
    <source>
        <dbReference type="Pfam" id="PF04042"/>
    </source>
</evidence>
<keyword evidence="2" id="KW-0235">DNA replication</keyword>
<dbReference type="InterPro" id="IPR040663">
    <property type="entry name" value="DNA_pol_D_N"/>
</dbReference>
<keyword evidence="6" id="KW-1185">Reference proteome</keyword>
<protein>
    <submittedName>
        <fullName evidence="5">DNA polymerase delta small subunit</fullName>
    </submittedName>
</protein>